<dbReference type="InterPro" id="IPR025329">
    <property type="entry name" value="DUF4235"/>
</dbReference>
<keyword evidence="1" id="KW-0472">Membrane</keyword>
<evidence type="ECO:0000313" key="3">
    <source>
        <dbReference type="Proteomes" id="UP000185663"/>
    </source>
</evidence>
<protein>
    <recommendedName>
        <fullName evidence="4">DUF4235 domain-containing protein</fullName>
    </recommendedName>
</protein>
<gene>
    <name evidence="2" type="ORF">SAMN04489860_0742</name>
</gene>
<evidence type="ECO:0000256" key="1">
    <source>
        <dbReference type="SAM" id="Phobius"/>
    </source>
</evidence>
<dbReference type="EMBL" id="LT629776">
    <property type="protein sequence ID" value="SDS07765.1"/>
    <property type="molecule type" value="Genomic_DNA"/>
</dbReference>
<proteinExistence type="predicted"/>
<sequence length="103" mass="10699">MSKKKQKKNDDQDMATKVATLALTFAAGWIATKVVSTIWKKASGHDAPTDTDDPDISLPEAMAFAAITGGVGVLARRLAAGQATKVSARLTGGNPHAVPDVEP</sequence>
<dbReference type="Proteomes" id="UP000185663">
    <property type="component" value="Chromosome I"/>
</dbReference>
<evidence type="ECO:0008006" key="4">
    <source>
        <dbReference type="Google" id="ProtNLM"/>
    </source>
</evidence>
<dbReference type="AlphaFoldDB" id="A0A1H1P9T4"/>
<accession>A0A1H1P9T4</accession>
<feature type="transmembrane region" description="Helical" evidence="1">
    <location>
        <begin position="61"/>
        <end position="79"/>
    </location>
</feature>
<reference evidence="2 3" key="1">
    <citation type="submission" date="2016-10" db="EMBL/GenBank/DDBJ databases">
        <authorList>
            <person name="de Groot N.N."/>
        </authorList>
    </citation>
    <scope>NUCLEOTIDE SEQUENCE [LARGE SCALE GENOMIC DNA]</scope>
    <source>
        <strain evidence="2 3">DSM 22126</strain>
    </source>
</reference>
<keyword evidence="1" id="KW-1133">Transmembrane helix</keyword>
<keyword evidence="3" id="KW-1185">Reference proteome</keyword>
<organism evidence="2 3">
    <name type="scientific">Paraoerskovia marina</name>
    <dbReference type="NCBI Taxonomy" id="545619"/>
    <lineage>
        <taxon>Bacteria</taxon>
        <taxon>Bacillati</taxon>
        <taxon>Actinomycetota</taxon>
        <taxon>Actinomycetes</taxon>
        <taxon>Micrococcales</taxon>
        <taxon>Cellulomonadaceae</taxon>
        <taxon>Paraoerskovia</taxon>
    </lineage>
</organism>
<keyword evidence="1" id="KW-0812">Transmembrane</keyword>
<dbReference type="eggNOG" id="ENOG5031RMW">
    <property type="taxonomic scope" value="Bacteria"/>
</dbReference>
<name>A0A1H1P9T4_9CELL</name>
<evidence type="ECO:0000313" key="2">
    <source>
        <dbReference type="EMBL" id="SDS07765.1"/>
    </source>
</evidence>
<dbReference type="Pfam" id="PF14019">
    <property type="entry name" value="DUF4235"/>
    <property type="match status" value="1"/>
</dbReference>
<dbReference type="RefSeq" id="WP_231959279.1">
    <property type="nucleotide sequence ID" value="NZ_LT629776.1"/>
</dbReference>
<dbReference type="STRING" id="545619.SAMN04489860_0742"/>